<sequence>MEHLRNRKATRVPQVAPSRNAFFMLIDYAAITHVGRVRKNNEDAYLVSALDGDEPLVNGLAPMPSTCRAGILAAVADGMGGAAAGEIASREGLASVAVNLFSHWGRIPAEEATEPGLVQALRHSVEEASSAVLRYAASYRASRGMGSTLTAAVIWKGHAYLAQVGDSRAYVFRGGALVQATRDQTLVNDMVAQGTLTPEEARVHPQRNMITQALGAPIPIRAVLGRVPLRRGDRVLLCTDGLHGEVPDAVIAQLLGEHLPSGEALSALAEEALRRGGRDNLTGLLLSLDDPGLPAPAPGEGIRIERLAIPKPAGDPDVSSTQPLTPIIDRLGRIIRGKA</sequence>
<dbReference type="SMART" id="SM00331">
    <property type="entry name" value="PP2C_SIG"/>
    <property type="match status" value="1"/>
</dbReference>
<proteinExistence type="predicted"/>
<dbReference type="SUPFAM" id="SSF81606">
    <property type="entry name" value="PP2C-like"/>
    <property type="match status" value="1"/>
</dbReference>
<dbReference type="EMBL" id="AP027081">
    <property type="protein sequence ID" value="BDU76556.1"/>
    <property type="molecule type" value="Genomic_DNA"/>
</dbReference>
<dbReference type="InterPro" id="IPR015655">
    <property type="entry name" value="PP2C"/>
</dbReference>
<protein>
    <recommendedName>
        <fullName evidence="1">PPM-type phosphatase domain-containing protein</fullName>
    </recommendedName>
</protein>
<dbReference type="Pfam" id="PF13672">
    <property type="entry name" value="PP2C_2"/>
    <property type="match status" value="1"/>
</dbReference>
<feature type="domain" description="PPM-type phosphatase" evidence="1">
    <location>
        <begin position="25"/>
        <end position="288"/>
    </location>
</feature>
<evidence type="ECO:0000313" key="2">
    <source>
        <dbReference type="EMBL" id="BDU76556.1"/>
    </source>
</evidence>
<reference evidence="2" key="1">
    <citation type="journal article" date="2023" name="Int. J. Syst. Evol. Microbiol.">
        <title>Mesoterricola silvestris gen. nov., sp. nov., Mesoterricola sediminis sp. nov., Geothrix oryzae sp. nov., Geothrix edaphica sp. nov., Geothrix rubra sp. nov., and Geothrix limicola sp. nov., six novel members of Acidobacteriota isolated from soils.</title>
        <authorList>
            <person name="Itoh H."/>
            <person name="Sugisawa Y."/>
            <person name="Mise K."/>
            <person name="Xu Z."/>
            <person name="Kuniyasu M."/>
            <person name="Ushijima N."/>
            <person name="Kawano K."/>
            <person name="Kobayashi E."/>
            <person name="Shiratori Y."/>
            <person name="Masuda Y."/>
            <person name="Senoo K."/>
        </authorList>
    </citation>
    <scope>NUCLEOTIDE SEQUENCE</scope>
    <source>
        <strain evidence="2">W786</strain>
    </source>
</reference>
<dbReference type="CDD" id="cd00143">
    <property type="entry name" value="PP2Cc"/>
    <property type="match status" value="1"/>
</dbReference>
<dbReference type="AlphaFoldDB" id="A0AA48GNW4"/>
<dbReference type="InterPro" id="IPR001932">
    <property type="entry name" value="PPM-type_phosphatase-like_dom"/>
</dbReference>
<evidence type="ECO:0000259" key="1">
    <source>
        <dbReference type="PROSITE" id="PS51746"/>
    </source>
</evidence>
<dbReference type="KEGG" id="msea:METESE_15140"/>
<organism evidence="2 3">
    <name type="scientific">Mesoterricola sediminis</name>
    <dbReference type="NCBI Taxonomy" id="2927980"/>
    <lineage>
        <taxon>Bacteria</taxon>
        <taxon>Pseudomonadati</taxon>
        <taxon>Acidobacteriota</taxon>
        <taxon>Holophagae</taxon>
        <taxon>Holophagales</taxon>
        <taxon>Holophagaceae</taxon>
        <taxon>Mesoterricola</taxon>
    </lineage>
</organism>
<dbReference type="PROSITE" id="PS51746">
    <property type="entry name" value="PPM_2"/>
    <property type="match status" value="1"/>
</dbReference>
<dbReference type="Gene3D" id="3.60.40.10">
    <property type="entry name" value="PPM-type phosphatase domain"/>
    <property type="match status" value="1"/>
</dbReference>
<gene>
    <name evidence="2" type="ORF">METESE_15140</name>
</gene>
<dbReference type="Proteomes" id="UP001228113">
    <property type="component" value="Chromosome"/>
</dbReference>
<dbReference type="InterPro" id="IPR036457">
    <property type="entry name" value="PPM-type-like_dom_sf"/>
</dbReference>
<name>A0AA48GNW4_9BACT</name>
<accession>A0AA48GNW4</accession>
<keyword evidence="3" id="KW-1185">Reference proteome</keyword>
<dbReference type="GO" id="GO:0004722">
    <property type="term" value="F:protein serine/threonine phosphatase activity"/>
    <property type="evidence" value="ECO:0007669"/>
    <property type="project" value="InterPro"/>
</dbReference>
<dbReference type="PANTHER" id="PTHR47992">
    <property type="entry name" value="PROTEIN PHOSPHATASE"/>
    <property type="match status" value="1"/>
</dbReference>
<evidence type="ECO:0000313" key="3">
    <source>
        <dbReference type="Proteomes" id="UP001228113"/>
    </source>
</evidence>
<dbReference type="SMART" id="SM00332">
    <property type="entry name" value="PP2Cc"/>
    <property type="match status" value="1"/>
</dbReference>